<dbReference type="EC" id="5.2.1.8" evidence="4"/>
<dbReference type="InterPro" id="IPR008880">
    <property type="entry name" value="Trigger_fac_C"/>
</dbReference>
<keyword evidence="8 13" id="KW-0413">Isomerase</keyword>
<comment type="catalytic activity">
    <reaction evidence="1">
        <text>[protein]-peptidylproline (omega=180) = [protein]-peptidylproline (omega=0)</text>
        <dbReference type="Rhea" id="RHEA:16237"/>
        <dbReference type="Rhea" id="RHEA-COMP:10747"/>
        <dbReference type="Rhea" id="RHEA-COMP:10748"/>
        <dbReference type="ChEBI" id="CHEBI:83833"/>
        <dbReference type="ChEBI" id="CHEBI:83834"/>
        <dbReference type="EC" id="5.2.1.8"/>
    </reaction>
</comment>
<evidence type="ECO:0000256" key="4">
    <source>
        <dbReference type="ARBA" id="ARBA00013194"/>
    </source>
</evidence>
<gene>
    <name evidence="13" type="primary">tig</name>
    <name evidence="13" type="ORF">JYU14_01990</name>
</gene>
<dbReference type="PIRSF" id="PIRSF003095">
    <property type="entry name" value="Trigger_factor"/>
    <property type="match status" value="1"/>
</dbReference>
<evidence type="ECO:0000256" key="7">
    <source>
        <dbReference type="ARBA" id="ARBA00023186"/>
    </source>
</evidence>
<keyword evidence="6" id="KW-0697">Rotamase</keyword>
<proteinExistence type="inferred from homology"/>
<dbReference type="InterPro" id="IPR027304">
    <property type="entry name" value="Trigger_fact/SurA_dom_sf"/>
</dbReference>
<evidence type="ECO:0000256" key="5">
    <source>
        <dbReference type="ARBA" id="ARBA00016902"/>
    </source>
</evidence>
<feature type="domain" description="Trigger factor ribosome-binding bacterial" evidence="11">
    <location>
        <begin position="60"/>
        <end position="203"/>
    </location>
</feature>
<evidence type="ECO:0000256" key="9">
    <source>
        <dbReference type="ARBA" id="ARBA00029986"/>
    </source>
</evidence>
<name>A0ABS3AT59_9BACT</name>
<evidence type="ECO:0000256" key="10">
    <source>
        <dbReference type="SAM" id="MobiDB-lite"/>
    </source>
</evidence>
<dbReference type="InterPro" id="IPR037041">
    <property type="entry name" value="Trigger_fac_C_sf"/>
</dbReference>
<dbReference type="SUPFAM" id="SSF109998">
    <property type="entry name" value="Triger factor/SurA peptide-binding domain-like"/>
    <property type="match status" value="1"/>
</dbReference>
<keyword evidence="14" id="KW-1185">Reference proteome</keyword>
<reference evidence="13 14" key="1">
    <citation type="submission" date="2021-02" db="EMBL/GenBank/DDBJ databases">
        <title>Activity-based single-cell genomes from oceanic crustal fluid captures similar information to metagenomic and metatranscriptomic surveys with orders of magnitude less sampling.</title>
        <authorList>
            <person name="D'Angelo T.S."/>
            <person name="Orcutt B.N."/>
        </authorList>
    </citation>
    <scope>NUCLEOTIDE SEQUENCE [LARGE SCALE GENOMIC DNA]</scope>
    <source>
        <strain evidence="13">AH-315-G07</strain>
    </source>
</reference>
<evidence type="ECO:0000256" key="6">
    <source>
        <dbReference type="ARBA" id="ARBA00023110"/>
    </source>
</evidence>
<dbReference type="Gene3D" id="3.10.50.40">
    <property type="match status" value="1"/>
</dbReference>
<evidence type="ECO:0000313" key="13">
    <source>
        <dbReference type="EMBL" id="MBN4066833.1"/>
    </source>
</evidence>
<sequence length="491" mass="56000">MSEQEAGEGREQGEAVIQEEPSVEGLLPPVEEQPVEGQIVPEPEVPSDVKTSTFSDSHAEVTLHESPGCSVKMEIHLTPVAEKKTYDEAVKKINKAVSLPGFRKGRAPKQLVVNHFEKHINDEWKEGVVSFALHKGLELAHLLPFQPKQIKTYGKRVFNLEEGSSVAFEFERRPHIPSIDYDAVSLEKKEIEEPSQEDVDAALLRAQKYCASWEDVDPRPVEDGDYAIVTLKKLDEEDEGARLIFDEEQLKLDREEIAPWVYDLVIGLQPGEEREGKMELSAEEQEGSDEKSKKEPSPCRVIVHRIEKQLLPEVDDEFAKKLGADSVEALLDRIRQGLLKEKEANRKRQYEEEMTDWLLSNHDVDLPLSLLEDEQSHRMKTRIQEFKNKGLSKEEIEEKKEEIQTHAHYEARKALKLFFLSAKVAHDAEVEVTKEDLNSAFVQRCATLGLTPSMFASQNTLKDELMNHLEYETRLTKVMEYLVERALAKAS</sequence>
<feature type="region of interest" description="Disordered" evidence="10">
    <location>
        <begin position="273"/>
        <end position="297"/>
    </location>
</feature>
<comment type="similarity">
    <text evidence="3">Belongs to the FKBP-type PPIase family. Tig subfamily.</text>
</comment>
<feature type="domain" description="Trigger factor C-terminal" evidence="12">
    <location>
        <begin position="326"/>
        <end position="484"/>
    </location>
</feature>
<evidence type="ECO:0000259" key="11">
    <source>
        <dbReference type="Pfam" id="PF05697"/>
    </source>
</evidence>
<keyword evidence="7" id="KW-0143">Chaperone</keyword>
<evidence type="ECO:0000313" key="14">
    <source>
        <dbReference type="Proteomes" id="UP000722121"/>
    </source>
</evidence>
<dbReference type="SUPFAM" id="SSF102735">
    <property type="entry name" value="Trigger factor ribosome-binding domain"/>
    <property type="match status" value="1"/>
</dbReference>
<dbReference type="Proteomes" id="UP000722121">
    <property type="component" value="Unassembled WGS sequence"/>
</dbReference>
<evidence type="ECO:0000256" key="8">
    <source>
        <dbReference type="ARBA" id="ARBA00023235"/>
    </source>
</evidence>
<feature type="compositionally biased region" description="Basic and acidic residues" evidence="10">
    <location>
        <begin position="288"/>
        <end position="297"/>
    </location>
</feature>
<protein>
    <recommendedName>
        <fullName evidence="5">Trigger factor</fullName>
        <ecNumber evidence="4">5.2.1.8</ecNumber>
    </recommendedName>
    <alternativeName>
        <fullName evidence="9">PPIase</fullName>
    </alternativeName>
</protein>
<evidence type="ECO:0000256" key="2">
    <source>
        <dbReference type="ARBA" id="ARBA00004496"/>
    </source>
</evidence>
<dbReference type="Pfam" id="PF05697">
    <property type="entry name" value="Trigger_N"/>
    <property type="match status" value="1"/>
</dbReference>
<dbReference type="InterPro" id="IPR046357">
    <property type="entry name" value="PPIase_dom_sf"/>
</dbReference>
<dbReference type="InterPro" id="IPR036611">
    <property type="entry name" value="Trigger_fac_ribosome-bd_sf"/>
</dbReference>
<evidence type="ECO:0000259" key="12">
    <source>
        <dbReference type="Pfam" id="PF05698"/>
    </source>
</evidence>
<dbReference type="InterPro" id="IPR008881">
    <property type="entry name" value="Trigger_fac_ribosome-bd_bac"/>
</dbReference>
<dbReference type="Pfam" id="PF05698">
    <property type="entry name" value="Trigger_C"/>
    <property type="match status" value="1"/>
</dbReference>
<dbReference type="EMBL" id="JAFITR010000029">
    <property type="protein sequence ID" value="MBN4066833.1"/>
    <property type="molecule type" value="Genomic_DNA"/>
</dbReference>
<dbReference type="NCBIfam" id="TIGR00115">
    <property type="entry name" value="tig"/>
    <property type="match status" value="1"/>
</dbReference>
<evidence type="ECO:0000256" key="3">
    <source>
        <dbReference type="ARBA" id="ARBA00005464"/>
    </source>
</evidence>
<dbReference type="GO" id="GO:0003755">
    <property type="term" value="F:peptidyl-prolyl cis-trans isomerase activity"/>
    <property type="evidence" value="ECO:0007669"/>
    <property type="project" value="UniProtKB-EC"/>
</dbReference>
<comment type="subcellular location">
    <subcellularLocation>
        <location evidence="2">Cytoplasm</location>
    </subcellularLocation>
</comment>
<organism evidence="13 14">
    <name type="scientific">Simkania negevensis</name>
    <dbReference type="NCBI Taxonomy" id="83561"/>
    <lineage>
        <taxon>Bacteria</taxon>
        <taxon>Pseudomonadati</taxon>
        <taxon>Chlamydiota</taxon>
        <taxon>Chlamydiia</taxon>
        <taxon>Parachlamydiales</taxon>
        <taxon>Simkaniaceae</taxon>
        <taxon>Simkania</taxon>
    </lineage>
</organism>
<comment type="caution">
    <text evidence="13">The sequence shown here is derived from an EMBL/GenBank/DDBJ whole genome shotgun (WGS) entry which is preliminary data.</text>
</comment>
<dbReference type="Gene3D" id="1.10.3120.10">
    <property type="entry name" value="Trigger factor, C-terminal domain"/>
    <property type="match status" value="1"/>
</dbReference>
<dbReference type="Gene3D" id="3.30.70.1050">
    <property type="entry name" value="Trigger factor ribosome-binding domain"/>
    <property type="match status" value="1"/>
</dbReference>
<accession>A0ABS3AT59</accession>
<feature type="region of interest" description="Disordered" evidence="10">
    <location>
        <begin position="1"/>
        <end position="51"/>
    </location>
</feature>
<dbReference type="InterPro" id="IPR005215">
    <property type="entry name" value="Trig_fac"/>
</dbReference>
<evidence type="ECO:0000256" key="1">
    <source>
        <dbReference type="ARBA" id="ARBA00000971"/>
    </source>
</evidence>